<reference evidence="1" key="1">
    <citation type="journal article" date="2021" name="Proc. Natl. Acad. Sci. U.S.A.">
        <title>A Catalog of Tens of Thousands of Viruses from Human Metagenomes Reveals Hidden Associations with Chronic Diseases.</title>
        <authorList>
            <person name="Tisza M.J."/>
            <person name="Buck C.B."/>
        </authorList>
    </citation>
    <scope>NUCLEOTIDE SEQUENCE</scope>
    <source>
        <strain evidence="1">Ctrub15</strain>
    </source>
</reference>
<organism evidence="1">
    <name type="scientific">Podoviridae sp. ctrub15</name>
    <dbReference type="NCBI Taxonomy" id="2826581"/>
    <lineage>
        <taxon>Viruses</taxon>
        <taxon>Duplodnaviria</taxon>
        <taxon>Heunggongvirae</taxon>
        <taxon>Uroviricota</taxon>
        <taxon>Caudoviricetes</taxon>
    </lineage>
</organism>
<protein>
    <submittedName>
        <fullName evidence="1">GntR-family protein transcriptional regulator</fullName>
    </submittedName>
</protein>
<accession>A0A8S5LUR4</accession>
<sequence length="35" mass="4153">MTLYSIGIVAKHYGVSPSTIRRRLHESHHRHRLRS</sequence>
<evidence type="ECO:0000313" key="1">
    <source>
        <dbReference type="EMBL" id="DAD73753.1"/>
    </source>
</evidence>
<proteinExistence type="predicted"/>
<dbReference type="EMBL" id="BK014743">
    <property type="protein sequence ID" value="DAD73753.1"/>
    <property type="molecule type" value="Genomic_DNA"/>
</dbReference>
<name>A0A8S5LUR4_9CAUD</name>